<dbReference type="AlphaFoldDB" id="A0A1A6I0L2"/>
<reference evidence="8 9" key="1">
    <citation type="submission" date="2016-06" db="EMBL/GenBank/DDBJ databases">
        <title>The Draft Genome Sequence and Annotation of the Desert Woodrat Neotoma lepida.</title>
        <authorList>
            <person name="Campbell M."/>
            <person name="Oakeson K.F."/>
            <person name="Yandell M."/>
            <person name="Halpert J.R."/>
            <person name="Dearing D."/>
        </authorList>
    </citation>
    <scope>NUCLEOTIDE SEQUENCE [LARGE SCALE GENOMIC DNA]</scope>
    <source>
        <strain evidence="8">417</strain>
        <tissue evidence="8">Liver</tissue>
    </source>
</reference>
<proteinExistence type="inferred from homology"/>
<dbReference type="Proteomes" id="UP000092124">
    <property type="component" value="Unassembled WGS sequence"/>
</dbReference>
<keyword evidence="4" id="KW-1133">Transmembrane helix</keyword>
<keyword evidence="6" id="KW-0999">Mitochondrion inner membrane</keyword>
<feature type="non-terminal residue" evidence="8">
    <location>
        <position position="130"/>
    </location>
</feature>
<keyword evidence="6" id="KW-0496">Mitochondrion</keyword>
<evidence type="ECO:0000256" key="7">
    <source>
        <dbReference type="SAM" id="MobiDB-lite"/>
    </source>
</evidence>
<comment type="similarity">
    <text evidence="2 6">Belongs to the SURF1 family.</text>
</comment>
<sequence>GYTTDDLRFIWQSGDPVQLEKIALPQFDIKKEDIEYGNCTKYYKGTEGLSSRRKRILRPDRKASTQVPEDSPEQNHWHYRDLEAMAKITGADPIFIDADFHSTTSGGPIGGQTRVTLQNEHMQYIITWYR</sequence>
<evidence type="ECO:0000256" key="2">
    <source>
        <dbReference type="ARBA" id="ARBA00007165"/>
    </source>
</evidence>
<dbReference type="InterPro" id="IPR045214">
    <property type="entry name" value="Surf1/Surf4"/>
</dbReference>
<feature type="non-terminal residue" evidence="8">
    <location>
        <position position="1"/>
    </location>
</feature>
<name>A0A1A6I0L2_NEOLE</name>
<gene>
    <name evidence="8" type="ORF">A6R68_22498</name>
</gene>
<evidence type="ECO:0000256" key="4">
    <source>
        <dbReference type="ARBA" id="ARBA00022989"/>
    </source>
</evidence>
<feature type="region of interest" description="Disordered" evidence="7">
    <location>
        <begin position="54"/>
        <end position="74"/>
    </location>
</feature>
<keyword evidence="9" id="KW-1185">Reference proteome</keyword>
<keyword evidence="5" id="KW-0472">Membrane</keyword>
<dbReference type="InterPro" id="IPR002994">
    <property type="entry name" value="Surf1/Shy1"/>
</dbReference>
<dbReference type="GO" id="GO:0033617">
    <property type="term" value="P:mitochondrial respiratory chain complex IV assembly"/>
    <property type="evidence" value="ECO:0007669"/>
    <property type="project" value="TreeGrafter"/>
</dbReference>
<dbReference type="PANTHER" id="PTHR23427:SF2">
    <property type="entry name" value="SURFEIT LOCUS PROTEIN 1"/>
    <property type="match status" value="1"/>
</dbReference>
<evidence type="ECO:0000256" key="6">
    <source>
        <dbReference type="RuleBase" id="RU363076"/>
    </source>
</evidence>
<evidence type="ECO:0000256" key="5">
    <source>
        <dbReference type="ARBA" id="ARBA00023136"/>
    </source>
</evidence>
<evidence type="ECO:0000256" key="3">
    <source>
        <dbReference type="ARBA" id="ARBA00022692"/>
    </source>
</evidence>
<keyword evidence="3" id="KW-0812">Transmembrane</keyword>
<dbReference type="PROSITE" id="PS50895">
    <property type="entry name" value="SURF1"/>
    <property type="match status" value="1"/>
</dbReference>
<dbReference type="GO" id="GO:0005743">
    <property type="term" value="C:mitochondrial inner membrane"/>
    <property type="evidence" value="ECO:0007669"/>
    <property type="project" value="UniProtKB-SubCell"/>
</dbReference>
<comment type="caution">
    <text evidence="8">The sequence shown here is derived from an EMBL/GenBank/DDBJ whole genome shotgun (WGS) entry which is preliminary data.</text>
</comment>
<evidence type="ECO:0000313" key="8">
    <source>
        <dbReference type="EMBL" id="OBS83512.1"/>
    </source>
</evidence>
<accession>A0A1A6I0L2</accession>
<comment type="subcellular location">
    <subcellularLocation>
        <location evidence="1">Membrane</location>
    </subcellularLocation>
    <subcellularLocation>
        <location evidence="6">Mitochondrion inner membrane</location>
        <topology evidence="6">Multi-pass membrane protein</topology>
    </subcellularLocation>
</comment>
<dbReference type="OrthoDB" id="10040024at2759"/>
<dbReference type="PANTHER" id="PTHR23427">
    <property type="entry name" value="SURFEIT LOCUS PROTEIN"/>
    <property type="match status" value="1"/>
</dbReference>
<organism evidence="8 9">
    <name type="scientific">Neotoma lepida</name>
    <name type="common">Desert woodrat</name>
    <dbReference type="NCBI Taxonomy" id="56216"/>
    <lineage>
        <taxon>Eukaryota</taxon>
        <taxon>Metazoa</taxon>
        <taxon>Chordata</taxon>
        <taxon>Craniata</taxon>
        <taxon>Vertebrata</taxon>
        <taxon>Euteleostomi</taxon>
        <taxon>Mammalia</taxon>
        <taxon>Eutheria</taxon>
        <taxon>Euarchontoglires</taxon>
        <taxon>Glires</taxon>
        <taxon>Rodentia</taxon>
        <taxon>Myomorpha</taxon>
        <taxon>Muroidea</taxon>
        <taxon>Cricetidae</taxon>
        <taxon>Neotominae</taxon>
        <taxon>Neotoma</taxon>
    </lineage>
</organism>
<dbReference type="STRING" id="56216.A0A1A6I0L2"/>
<comment type="function">
    <text evidence="6">Component of the MITRAC (mitochondrial translation regulation assembly intermediate of cytochrome c oxidase complex) complex, that regulates cytochrome c oxidase assembly.</text>
</comment>
<dbReference type="Pfam" id="PF02104">
    <property type="entry name" value="SURF1"/>
    <property type="match status" value="1"/>
</dbReference>
<evidence type="ECO:0000313" key="9">
    <source>
        <dbReference type="Proteomes" id="UP000092124"/>
    </source>
</evidence>
<dbReference type="EMBL" id="LZPO01005749">
    <property type="protein sequence ID" value="OBS83512.1"/>
    <property type="molecule type" value="Genomic_DNA"/>
</dbReference>
<evidence type="ECO:0000256" key="1">
    <source>
        <dbReference type="ARBA" id="ARBA00004370"/>
    </source>
</evidence>
<protein>
    <recommendedName>
        <fullName evidence="6">SURF1-like protein</fullName>
    </recommendedName>
</protein>